<comment type="catalytic activity">
    <reaction evidence="1 13">
        <text>2 a ubiquinol + O2 = 2 a ubiquinone + 2 H2O</text>
        <dbReference type="Rhea" id="RHEA:30255"/>
        <dbReference type="Rhea" id="RHEA-COMP:9565"/>
        <dbReference type="Rhea" id="RHEA-COMP:9566"/>
        <dbReference type="ChEBI" id="CHEBI:15377"/>
        <dbReference type="ChEBI" id="CHEBI:15379"/>
        <dbReference type="ChEBI" id="CHEBI:16389"/>
        <dbReference type="ChEBI" id="CHEBI:17976"/>
        <dbReference type="EC" id="1.10.3.11"/>
    </reaction>
</comment>
<comment type="subcellular location">
    <subcellularLocation>
        <location evidence="2">Membrane</location>
    </subcellularLocation>
</comment>
<evidence type="ECO:0000313" key="15">
    <source>
        <dbReference type="EMBL" id="JAC67329.1"/>
    </source>
</evidence>
<dbReference type="GO" id="GO:0106292">
    <property type="term" value="F:superoxide-generating NADPH oxidase activity"/>
    <property type="evidence" value="ECO:0007669"/>
    <property type="project" value="UniProtKB-ARBA"/>
</dbReference>
<evidence type="ECO:0000256" key="7">
    <source>
        <dbReference type="ARBA" id="ARBA00022723"/>
    </source>
</evidence>
<keyword evidence="5 13" id="KW-0679">Respiratory chain</keyword>
<keyword evidence="10 13" id="KW-0560">Oxidoreductase</keyword>
<evidence type="ECO:0000256" key="5">
    <source>
        <dbReference type="ARBA" id="ARBA00022660"/>
    </source>
</evidence>
<evidence type="ECO:0000256" key="2">
    <source>
        <dbReference type="ARBA" id="ARBA00004370"/>
    </source>
</evidence>
<dbReference type="GO" id="GO:0016020">
    <property type="term" value="C:membrane"/>
    <property type="evidence" value="ECO:0007669"/>
    <property type="project" value="UniProtKB-SubCell"/>
</dbReference>
<dbReference type="GO" id="GO:0005739">
    <property type="term" value="C:mitochondrion"/>
    <property type="evidence" value="ECO:0007669"/>
    <property type="project" value="TreeGrafter"/>
</dbReference>
<keyword evidence="8 13" id="KW-0249">Electron transport</keyword>
<comment type="similarity">
    <text evidence="3 13">Belongs to the alternative oxidase family.</text>
</comment>
<dbReference type="InterPro" id="IPR002680">
    <property type="entry name" value="AOX"/>
</dbReference>
<dbReference type="Pfam" id="PF01786">
    <property type="entry name" value="AOX"/>
    <property type="match status" value="1"/>
</dbReference>
<keyword evidence="7 13" id="KW-0479">Metal-binding</keyword>
<name>A0A061R982_9CHLO</name>
<dbReference type="EC" id="1.10.3.11" evidence="13"/>
<dbReference type="InterPro" id="IPR038659">
    <property type="entry name" value="AOX_sf"/>
</dbReference>
<dbReference type="GO" id="GO:0009916">
    <property type="term" value="F:alternative oxidase activity"/>
    <property type="evidence" value="ECO:0007669"/>
    <property type="project" value="UniProtKB-UniRule"/>
</dbReference>
<evidence type="ECO:0000256" key="1">
    <source>
        <dbReference type="ARBA" id="ARBA00001192"/>
    </source>
</evidence>
<comment type="cofactor">
    <cofactor evidence="13">
        <name>Fe cation</name>
        <dbReference type="ChEBI" id="CHEBI:24875"/>
    </cofactor>
    <text evidence="13">Binds 2 iron ions per subunit.</text>
</comment>
<evidence type="ECO:0000256" key="8">
    <source>
        <dbReference type="ARBA" id="ARBA00022982"/>
    </source>
</evidence>
<keyword evidence="11 13" id="KW-0408">Iron</keyword>
<keyword evidence="6 13" id="KW-0812">Transmembrane</keyword>
<dbReference type="GO" id="GO:0046872">
    <property type="term" value="F:metal ion binding"/>
    <property type="evidence" value="ECO:0007669"/>
    <property type="project" value="UniProtKB-UniRule"/>
</dbReference>
<sequence length="457" mass="51959">MRLGTSNKPSRVSEMMGCETPWSGVFPTAIPFASGSHMSKKTGITCIDFNVLGKPAAGRQACFRNGSGRRVPIPPLSAGRTPKMDGDLDRDITESFEERIESIQQLLKPPTKVSPGNVFWLAARNFKDEWNQIFPDLKRNLGLTEENDHMKAPNCFGFTLSNDGILEFEKENPPPNKDDTPWFVQALYDVLLFFVDRAFDQRPIERFWFLETVARMPYFSYVTCLHLYETLGWWRTAELRKIHFAEEWNELHHLLIMESLGGDARWRDRFLGLHAAIAYYWVLVACYLVSPKYSYRFSEMLETHAVSTYHQFLLENEAKLRRIAAPGVAASYYGGGDLYMFDADSALVREATGAGVRRPPTDTLYDVFVNILEDEWEHVKTMVMCQDYETLEGFGLRSGPGALQGSPARSRWKAWAEGLQEQEARFLDFGRRRRRQSAEGPDADGPCPTDDRASGGG</sequence>
<dbReference type="EMBL" id="GBEZ01019197">
    <property type="protein sequence ID" value="JAC67329.1"/>
    <property type="molecule type" value="Transcribed_RNA"/>
</dbReference>
<dbReference type="GO" id="GO:0010230">
    <property type="term" value="P:alternative respiration"/>
    <property type="evidence" value="ECO:0007669"/>
    <property type="project" value="TreeGrafter"/>
</dbReference>
<dbReference type="Gene3D" id="1.20.1260.140">
    <property type="entry name" value="Alternative oxidase"/>
    <property type="match status" value="1"/>
</dbReference>
<reference evidence="15" key="1">
    <citation type="submission" date="2014-05" db="EMBL/GenBank/DDBJ databases">
        <title>The transcriptome of the halophilic microalga Tetraselmis sp. GSL018 isolated from the Great Salt Lake, Utah.</title>
        <authorList>
            <person name="Jinkerson R.E."/>
            <person name="D'Adamo S."/>
            <person name="Posewitz M.C."/>
        </authorList>
    </citation>
    <scope>NUCLEOTIDE SEQUENCE</scope>
    <source>
        <strain evidence="15">GSL018</strain>
    </source>
</reference>
<proteinExistence type="inferred from homology"/>
<organism evidence="15">
    <name type="scientific">Tetraselmis sp. GSL018</name>
    <dbReference type="NCBI Taxonomy" id="582737"/>
    <lineage>
        <taxon>Eukaryota</taxon>
        <taxon>Viridiplantae</taxon>
        <taxon>Chlorophyta</taxon>
        <taxon>core chlorophytes</taxon>
        <taxon>Chlorodendrophyceae</taxon>
        <taxon>Chlorodendrales</taxon>
        <taxon>Chlorodendraceae</taxon>
        <taxon>Tetraselmis</taxon>
    </lineage>
</organism>
<evidence type="ECO:0000256" key="3">
    <source>
        <dbReference type="ARBA" id="ARBA00008388"/>
    </source>
</evidence>
<evidence type="ECO:0000256" key="12">
    <source>
        <dbReference type="ARBA" id="ARBA00023136"/>
    </source>
</evidence>
<evidence type="ECO:0000256" key="4">
    <source>
        <dbReference type="ARBA" id="ARBA00022448"/>
    </source>
</evidence>
<dbReference type="AlphaFoldDB" id="A0A061R982"/>
<feature type="region of interest" description="Disordered" evidence="14">
    <location>
        <begin position="427"/>
        <end position="457"/>
    </location>
</feature>
<evidence type="ECO:0000256" key="14">
    <source>
        <dbReference type="SAM" id="MobiDB-lite"/>
    </source>
</evidence>
<gene>
    <name evidence="15" type="ORF">TSPGSL018_11443</name>
</gene>
<evidence type="ECO:0000256" key="10">
    <source>
        <dbReference type="ARBA" id="ARBA00023002"/>
    </source>
</evidence>
<keyword evidence="4" id="KW-0813">Transport</keyword>
<dbReference type="PANTHER" id="PTHR31803:SF19">
    <property type="entry name" value="UBIQUINOL OXIDASE"/>
    <property type="match status" value="1"/>
</dbReference>
<accession>A0A061R982</accession>
<dbReference type="PANTHER" id="PTHR31803">
    <property type="entry name" value="ALTERNATIVE OXIDASE"/>
    <property type="match status" value="1"/>
</dbReference>
<dbReference type="GO" id="GO:0102721">
    <property type="term" value="F:ubiquinol:oxygen oxidoreductase activity"/>
    <property type="evidence" value="ECO:0007669"/>
    <property type="project" value="UniProtKB-EC"/>
</dbReference>
<evidence type="ECO:0000256" key="9">
    <source>
        <dbReference type="ARBA" id="ARBA00022989"/>
    </source>
</evidence>
<keyword evidence="12 13" id="KW-0472">Membrane</keyword>
<keyword evidence="9" id="KW-1133">Transmembrane helix</keyword>
<evidence type="ECO:0000256" key="13">
    <source>
        <dbReference type="RuleBase" id="RU003779"/>
    </source>
</evidence>
<evidence type="ECO:0000256" key="6">
    <source>
        <dbReference type="ARBA" id="ARBA00022692"/>
    </source>
</evidence>
<evidence type="ECO:0000256" key="11">
    <source>
        <dbReference type="ARBA" id="ARBA00023004"/>
    </source>
</evidence>
<protein>
    <recommendedName>
        <fullName evidence="13">Ubiquinol oxidase</fullName>
        <ecNumber evidence="13">1.10.3.11</ecNumber>
    </recommendedName>
</protein>
<dbReference type="GO" id="GO:0098803">
    <property type="term" value="C:respiratory chain complex"/>
    <property type="evidence" value="ECO:0007669"/>
    <property type="project" value="UniProtKB-UniRule"/>
</dbReference>